<dbReference type="Proteomes" id="UP001487740">
    <property type="component" value="Unassembled WGS sequence"/>
</dbReference>
<evidence type="ECO:0000259" key="2">
    <source>
        <dbReference type="PROSITE" id="PS00028"/>
    </source>
</evidence>
<name>A0AAW0TWV7_SCYPA</name>
<feature type="compositionally biased region" description="Basic and acidic residues" evidence="1">
    <location>
        <begin position="169"/>
        <end position="193"/>
    </location>
</feature>
<dbReference type="EMBL" id="JARAKH010000024">
    <property type="protein sequence ID" value="KAK8391110.1"/>
    <property type="molecule type" value="Genomic_DNA"/>
</dbReference>
<evidence type="ECO:0000256" key="1">
    <source>
        <dbReference type="SAM" id="MobiDB-lite"/>
    </source>
</evidence>
<evidence type="ECO:0000313" key="4">
    <source>
        <dbReference type="Proteomes" id="UP001487740"/>
    </source>
</evidence>
<feature type="domain" description="C2H2-type" evidence="2">
    <location>
        <begin position="143"/>
        <end position="165"/>
    </location>
</feature>
<feature type="compositionally biased region" description="Basic and acidic residues" evidence="1">
    <location>
        <begin position="206"/>
        <end position="221"/>
    </location>
</feature>
<feature type="compositionally biased region" description="Low complexity" evidence="1">
    <location>
        <begin position="29"/>
        <end position="47"/>
    </location>
</feature>
<feature type="compositionally biased region" description="Polar residues" evidence="1">
    <location>
        <begin position="48"/>
        <end position="66"/>
    </location>
</feature>
<gene>
    <name evidence="3" type="ORF">O3P69_017039</name>
</gene>
<dbReference type="PROSITE" id="PS00028">
    <property type="entry name" value="ZINC_FINGER_C2H2_1"/>
    <property type="match status" value="1"/>
</dbReference>
<reference evidence="3 4" key="1">
    <citation type="submission" date="2023-03" db="EMBL/GenBank/DDBJ databases">
        <title>High-quality genome of Scylla paramamosain provides insights in environmental adaptation.</title>
        <authorList>
            <person name="Zhang L."/>
        </authorList>
    </citation>
    <scope>NUCLEOTIDE SEQUENCE [LARGE SCALE GENOMIC DNA]</scope>
    <source>
        <strain evidence="3">LZ_2023a</strain>
        <tissue evidence="3">Muscle</tissue>
    </source>
</reference>
<feature type="compositionally biased region" description="Basic and acidic residues" evidence="1">
    <location>
        <begin position="231"/>
        <end position="248"/>
    </location>
</feature>
<sequence>MASDDMLQKNCGLGMLLSSLGGSKDKESSNNGMAAQGAANIASAGSSTMRPQDNQGGQGKSGNTPARAQKERSEGGKFTKDFEDEDVYGPGNLNTWADIKEYDDEEDRQWFEEENANLAKKYGGNFIFAKYLDSQPGRVGYYCQLCGAEMNAKKSLDLHCSGMKHLKRKDQWDKGGKGQDSGEHSGGWHERGPRHQHNRPPPQSWSDRDHPWRDPYGERRPFMRPLSPGQRHNDRGYFDRRGGYDRYSDGYYDDYYRNDTGPYRHPYDRDPYERRGSPRDVRHDFDRRPGPARRESAERYPRDRYNPYLRREAPPPPVISSPAAPEKPAAPQVLPSVDTTAMLFEGISDGSCGELLKKLSVCRVKSKEDTALAANVASYLVVSLRDYYNKIGPPTIVHILDEIILKINIMKDLQK</sequence>
<feature type="compositionally biased region" description="Basic and acidic residues" evidence="1">
    <location>
        <begin position="265"/>
        <end position="313"/>
    </location>
</feature>
<accession>A0AAW0TWV7</accession>
<keyword evidence="4" id="KW-1185">Reference proteome</keyword>
<feature type="region of interest" description="Disordered" evidence="1">
    <location>
        <begin position="167"/>
        <end position="331"/>
    </location>
</feature>
<feature type="region of interest" description="Disordered" evidence="1">
    <location>
        <begin position="15"/>
        <end position="90"/>
    </location>
</feature>
<comment type="caution">
    <text evidence="3">The sequence shown here is derived from an EMBL/GenBank/DDBJ whole genome shotgun (WGS) entry which is preliminary data.</text>
</comment>
<dbReference type="AlphaFoldDB" id="A0AAW0TWV7"/>
<feature type="compositionally biased region" description="Low complexity" evidence="1">
    <location>
        <begin position="320"/>
        <end position="331"/>
    </location>
</feature>
<evidence type="ECO:0000313" key="3">
    <source>
        <dbReference type="EMBL" id="KAK8391110.1"/>
    </source>
</evidence>
<organism evidence="3 4">
    <name type="scientific">Scylla paramamosain</name>
    <name type="common">Mud crab</name>
    <dbReference type="NCBI Taxonomy" id="85552"/>
    <lineage>
        <taxon>Eukaryota</taxon>
        <taxon>Metazoa</taxon>
        <taxon>Ecdysozoa</taxon>
        <taxon>Arthropoda</taxon>
        <taxon>Crustacea</taxon>
        <taxon>Multicrustacea</taxon>
        <taxon>Malacostraca</taxon>
        <taxon>Eumalacostraca</taxon>
        <taxon>Eucarida</taxon>
        <taxon>Decapoda</taxon>
        <taxon>Pleocyemata</taxon>
        <taxon>Brachyura</taxon>
        <taxon>Eubrachyura</taxon>
        <taxon>Portunoidea</taxon>
        <taxon>Portunidae</taxon>
        <taxon>Portuninae</taxon>
        <taxon>Scylla</taxon>
    </lineage>
</organism>
<proteinExistence type="predicted"/>
<dbReference type="InterPro" id="IPR013087">
    <property type="entry name" value="Znf_C2H2_type"/>
</dbReference>
<protein>
    <recommendedName>
        <fullName evidence="2">C2H2-type domain-containing protein</fullName>
    </recommendedName>
</protein>
<feature type="compositionally biased region" description="Basic and acidic residues" evidence="1">
    <location>
        <begin position="68"/>
        <end position="81"/>
    </location>
</feature>